<dbReference type="EMBL" id="CAJOBZ010000012">
    <property type="protein sequence ID" value="CAF4838495.1"/>
    <property type="molecule type" value="Genomic_DNA"/>
</dbReference>
<sequence>MPTSCGLFYTGFTAAGYRFTRRQGLHSQRTAENHTWGELMNANTIIEQYQYLCFGPIGLAALSPVGSRPDSMFMSQFRRIRAGRAATPDRLDGSQKPNRDSP</sequence>
<comment type="caution">
    <text evidence="2">The sequence shown here is derived from an EMBL/GenBank/DDBJ whole genome shotgun (WGS) entry which is preliminary data.</text>
</comment>
<evidence type="ECO:0000313" key="2">
    <source>
        <dbReference type="EMBL" id="CAF4838495.1"/>
    </source>
</evidence>
<feature type="compositionally biased region" description="Basic and acidic residues" evidence="1">
    <location>
        <begin position="87"/>
        <end position="102"/>
    </location>
</feature>
<organism evidence="2 3">
    <name type="scientific">Pieris macdunnoughi</name>
    <dbReference type="NCBI Taxonomy" id="345717"/>
    <lineage>
        <taxon>Eukaryota</taxon>
        <taxon>Metazoa</taxon>
        <taxon>Ecdysozoa</taxon>
        <taxon>Arthropoda</taxon>
        <taxon>Hexapoda</taxon>
        <taxon>Insecta</taxon>
        <taxon>Pterygota</taxon>
        <taxon>Neoptera</taxon>
        <taxon>Endopterygota</taxon>
        <taxon>Lepidoptera</taxon>
        <taxon>Glossata</taxon>
        <taxon>Ditrysia</taxon>
        <taxon>Papilionoidea</taxon>
        <taxon>Pieridae</taxon>
        <taxon>Pierinae</taxon>
        <taxon>Pieris</taxon>
    </lineage>
</organism>
<evidence type="ECO:0000313" key="3">
    <source>
        <dbReference type="Proteomes" id="UP000663880"/>
    </source>
</evidence>
<feature type="region of interest" description="Disordered" evidence="1">
    <location>
        <begin position="83"/>
        <end position="102"/>
    </location>
</feature>
<keyword evidence="3" id="KW-1185">Reference proteome</keyword>
<dbReference type="AlphaFoldDB" id="A0A821RBL8"/>
<dbReference type="Proteomes" id="UP000663880">
    <property type="component" value="Unassembled WGS sequence"/>
</dbReference>
<proteinExistence type="predicted"/>
<reference evidence="2" key="1">
    <citation type="submission" date="2021-02" db="EMBL/GenBank/DDBJ databases">
        <authorList>
            <person name="Steward A R."/>
        </authorList>
    </citation>
    <scope>NUCLEOTIDE SEQUENCE</scope>
</reference>
<name>A0A821RBL8_9NEOP</name>
<evidence type="ECO:0000256" key="1">
    <source>
        <dbReference type="SAM" id="MobiDB-lite"/>
    </source>
</evidence>
<gene>
    <name evidence="2" type="ORF">PMACD_LOCUS5919</name>
</gene>
<protein>
    <submittedName>
        <fullName evidence="2">Uncharacterized protein</fullName>
    </submittedName>
</protein>
<accession>A0A821RBL8</accession>